<comment type="caution">
    <text evidence="2">The sequence shown here is derived from an EMBL/GenBank/DDBJ whole genome shotgun (WGS) entry which is preliminary data.</text>
</comment>
<accession>A0A6H9V3P5</accession>
<evidence type="ECO:0000256" key="1">
    <source>
        <dbReference type="SAM" id="MobiDB-lite"/>
    </source>
</evidence>
<name>A0A6H9V3P5_9ACTN</name>
<protein>
    <submittedName>
        <fullName evidence="2">Uncharacterized protein</fullName>
    </submittedName>
</protein>
<reference evidence="2 3" key="1">
    <citation type="submission" date="2019-09" db="EMBL/GenBank/DDBJ databases">
        <title>Screening of Novel Bioactive Compounds from Soil-Associated.</title>
        <authorList>
            <person name="Zhao S."/>
        </authorList>
    </citation>
    <scope>NUCLEOTIDE SEQUENCE [LARGE SCALE GENOMIC DNA]</scope>
    <source>
        <strain evidence="2 3">HIT-DPA4</strain>
    </source>
</reference>
<evidence type="ECO:0000313" key="2">
    <source>
        <dbReference type="EMBL" id="KAB1149438.1"/>
    </source>
</evidence>
<gene>
    <name evidence="2" type="ORF">F7R91_06745</name>
</gene>
<evidence type="ECO:0000313" key="3">
    <source>
        <dbReference type="Proteomes" id="UP000442707"/>
    </source>
</evidence>
<keyword evidence="3" id="KW-1185">Reference proteome</keyword>
<feature type="region of interest" description="Disordered" evidence="1">
    <location>
        <begin position="86"/>
        <end position="108"/>
    </location>
</feature>
<organism evidence="2 3">
    <name type="scientific">Streptomyces luteolifulvus</name>
    <dbReference type="NCBI Taxonomy" id="2615112"/>
    <lineage>
        <taxon>Bacteria</taxon>
        <taxon>Bacillati</taxon>
        <taxon>Actinomycetota</taxon>
        <taxon>Actinomycetes</taxon>
        <taxon>Kitasatosporales</taxon>
        <taxon>Streptomycetaceae</taxon>
        <taxon>Streptomyces</taxon>
    </lineage>
</organism>
<proteinExistence type="predicted"/>
<dbReference type="Proteomes" id="UP000442707">
    <property type="component" value="Unassembled WGS sequence"/>
</dbReference>
<sequence length="131" mass="13918">MRRRTGAGCSSTASQLYSLPRRAVAEAAVPWAPRALYARQDQLGRARDFECAGLLGGDHAPAAQAVADGVSLIRWASRAAVVQRRAEQRAAGRSRVPTGGSARDRPQPWFGPVDRVGLSVLLGGGVRITWG</sequence>
<dbReference type="AlphaFoldDB" id="A0A6H9V3P5"/>
<dbReference type="EMBL" id="VZRB01000003">
    <property type="protein sequence ID" value="KAB1149438.1"/>
    <property type="molecule type" value="Genomic_DNA"/>
</dbReference>